<evidence type="ECO:0000313" key="6">
    <source>
        <dbReference type="Proteomes" id="UP000185487"/>
    </source>
</evidence>
<keyword evidence="3" id="KW-0597">Phosphoprotein</keyword>
<reference evidence="5 6" key="1">
    <citation type="submission" date="2016-04" db="EMBL/GenBank/DDBJ databases">
        <title>Complete genome sequencing and analysis of CBMB27, Methylobacterium phyllosphaerae isolated from leaf tissues of rice (Oryza sativa L.).</title>
        <authorList>
            <person name="Lee Y."/>
            <person name="Hwangbo K."/>
            <person name="Chung H."/>
            <person name="Yoo J."/>
            <person name="Kim K.Y."/>
            <person name="Sa T.M."/>
            <person name="Um Y."/>
            <person name="Madhaiyan M."/>
        </authorList>
    </citation>
    <scope>NUCLEOTIDE SEQUENCE [LARGE SCALE GENOMIC DNA]</scope>
    <source>
        <strain evidence="5 6">CBMB27</strain>
    </source>
</reference>
<proteinExistence type="predicted"/>
<evidence type="ECO:0000313" key="5">
    <source>
        <dbReference type="EMBL" id="APT30182.1"/>
    </source>
</evidence>
<name>A0ABM6FY95_9HYPH</name>
<dbReference type="InterPro" id="IPR009081">
    <property type="entry name" value="PP-bd_ACP"/>
</dbReference>
<dbReference type="PROSITE" id="PS00455">
    <property type="entry name" value="AMP_BINDING"/>
    <property type="match status" value="3"/>
</dbReference>
<evidence type="ECO:0000256" key="2">
    <source>
        <dbReference type="ARBA" id="ARBA00022450"/>
    </source>
</evidence>
<protein>
    <submittedName>
        <fullName evidence="5">Linear gramicidin synthase subunit C</fullName>
    </submittedName>
</protein>
<dbReference type="Gene3D" id="3.30.300.30">
    <property type="match status" value="3"/>
</dbReference>
<dbReference type="InterPro" id="IPR006162">
    <property type="entry name" value="Ppantetheine_attach_site"/>
</dbReference>
<dbReference type="InterPro" id="IPR020845">
    <property type="entry name" value="AMP-binding_CS"/>
</dbReference>
<dbReference type="PROSITE" id="PS00012">
    <property type="entry name" value="PHOSPHOPANTETHEINE"/>
    <property type="match status" value="3"/>
</dbReference>
<evidence type="ECO:0000256" key="1">
    <source>
        <dbReference type="ARBA" id="ARBA00001957"/>
    </source>
</evidence>
<dbReference type="PANTHER" id="PTHR45527">
    <property type="entry name" value="NONRIBOSOMAL PEPTIDE SYNTHETASE"/>
    <property type="match status" value="1"/>
</dbReference>
<feature type="domain" description="Carrier" evidence="4">
    <location>
        <begin position="987"/>
        <end position="1062"/>
    </location>
</feature>
<dbReference type="Gene3D" id="3.40.50.980">
    <property type="match status" value="6"/>
</dbReference>
<dbReference type="Gene3D" id="2.30.38.10">
    <property type="entry name" value="Luciferase, Domain 3"/>
    <property type="match status" value="3"/>
</dbReference>
<dbReference type="Gene3D" id="3.30.559.30">
    <property type="entry name" value="Nonribosomal peptide synthetase, condensation domain"/>
    <property type="match status" value="3"/>
</dbReference>
<comment type="cofactor">
    <cofactor evidence="1">
        <name>pantetheine 4'-phosphate</name>
        <dbReference type="ChEBI" id="CHEBI:47942"/>
    </cofactor>
</comment>
<dbReference type="SUPFAM" id="SSF56801">
    <property type="entry name" value="Acetyl-CoA synthetase-like"/>
    <property type="match status" value="3"/>
</dbReference>
<gene>
    <name evidence="5" type="ORF">MCBMB27_00891</name>
</gene>
<evidence type="ECO:0000259" key="4">
    <source>
        <dbReference type="PROSITE" id="PS50075"/>
    </source>
</evidence>
<dbReference type="InterPro" id="IPR036736">
    <property type="entry name" value="ACP-like_sf"/>
</dbReference>
<evidence type="ECO:0000256" key="3">
    <source>
        <dbReference type="ARBA" id="ARBA00022553"/>
    </source>
</evidence>
<dbReference type="SMART" id="SM00823">
    <property type="entry name" value="PKS_PP"/>
    <property type="match status" value="3"/>
</dbReference>
<dbReference type="Gene3D" id="3.30.559.10">
    <property type="entry name" value="Chloramphenicol acetyltransferase-like domain"/>
    <property type="match status" value="3"/>
</dbReference>
<dbReference type="SUPFAM" id="SSF47336">
    <property type="entry name" value="ACP-like"/>
    <property type="match status" value="3"/>
</dbReference>
<dbReference type="CDD" id="cd05930">
    <property type="entry name" value="A_NRPS"/>
    <property type="match status" value="2"/>
</dbReference>
<feature type="domain" description="Carrier" evidence="4">
    <location>
        <begin position="2049"/>
        <end position="2124"/>
    </location>
</feature>
<feature type="domain" description="Carrier" evidence="4">
    <location>
        <begin position="3118"/>
        <end position="3192"/>
    </location>
</feature>
<dbReference type="EMBL" id="CP015367">
    <property type="protein sequence ID" value="APT30182.1"/>
    <property type="molecule type" value="Genomic_DNA"/>
</dbReference>
<dbReference type="InterPro" id="IPR023213">
    <property type="entry name" value="CAT-like_dom_sf"/>
</dbReference>
<dbReference type="CDD" id="cd17643">
    <property type="entry name" value="A_NRPS_Cytc1-like"/>
    <property type="match status" value="1"/>
</dbReference>
<dbReference type="InterPro" id="IPR000873">
    <property type="entry name" value="AMP-dep_synth/lig_dom"/>
</dbReference>
<dbReference type="Gene3D" id="1.10.1200.10">
    <property type="entry name" value="ACP-like"/>
    <property type="match status" value="3"/>
</dbReference>
<dbReference type="Pfam" id="PF13193">
    <property type="entry name" value="AMP-binding_C"/>
    <property type="match status" value="3"/>
</dbReference>
<dbReference type="SUPFAM" id="SSF52777">
    <property type="entry name" value="CoA-dependent acyltransferases"/>
    <property type="match status" value="6"/>
</dbReference>
<dbReference type="InterPro" id="IPR045851">
    <property type="entry name" value="AMP-bd_C_sf"/>
</dbReference>
<dbReference type="InterPro" id="IPR010071">
    <property type="entry name" value="AA_adenyl_dom"/>
</dbReference>
<accession>A0ABM6FY95</accession>
<keyword evidence="2" id="KW-0596">Phosphopantetheine</keyword>
<keyword evidence="6" id="KW-1185">Reference proteome</keyword>
<dbReference type="Pfam" id="PF00550">
    <property type="entry name" value="PP-binding"/>
    <property type="match status" value="3"/>
</dbReference>
<dbReference type="InterPro" id="IPR001242">
    <property type="entry name" value="Condensation_dom"/>
</dbReference>
<organism evidence="5 6">
    <name type="scientific">Methylobacterium phyllosphaerae</name>
    <dbReference type="NCBI Taxonomy" id="418223"/>
    <lineage>
        <taxon>Bacteria</taxon>
        <taxon>Pseudomonadati</taxon>
        <taxon>Pseudomonadota</taxon>
        <taxon>Alphaproteobacteria</taxon>
        <taxon>Hyphomicrobiales</taxon>
        <taxon>Methylobacteriaceae</taxon>
        <taxon>Methylobacterium</taxon>
    </lineage>
</organism>
<dbReference type="NCBIfam" id="TIGR01733">
    <property type="entry name" value="AA-adenyl-dom"/>
    <property type="match status" value="3"/>
</dbReference>
<dbReference type="NCBIfam" id="NF003417">
    <property type="entry name" value="PRK04813.1"/>
    <property type="match status" value="3"/>
</dbReference>
<dbReference type="Proteomes" id="UP000185487">
    <property type="component" value="Chromosome"/>
</dbReference>
<dbReference type="InterPro" id="IPR025110">
    <property type="entry name" value="AMP-bd_C"/>
</dbReference>
<dbReference type="Pfam" id="PF00668">
    <property type="entry name" value="Condensation"/>
    <property type="match status" value="3"/>
</dbReference>
<dbReference type="PROSITE" id="PS50075">
    <property type="entry name" value="CARRIER"/>
    <property type="match status" value="3"/>
</dbReference>
<dbReference type="CDD" id="cd19531">
    <property type="entry name" value="LCL_NRPS-like"/>
    <property type="match status" value="2"/>
</dbReference>
<dbReference type="InterPro" id="IPR020806">
    <property type="entry name" value="PKS_PP-bd"/>
</dbReference>
<dbReference type="CDD" id="cd19544">
    <property type="entry name" value="E-C_NRPS"/>
    <property type="match status" value="1"/>
</dbReference>
<dbReference type="PANTHER" id="PTHR45527:SF1">
    <property type="entry name" value="FATTY ACID SYNTHASE"/>
    <property type="match status" value="1"/>
</dbReference>
<dbReference type="Pfam" id="PF00501">
    <property type="entry name" value="AMP-binding"/>
    <property type="match status" value="3"/>
</dbReference>
<sequence length="3196" mass="348131">MLPLIELTQADIERIVAGVPGGVGNVQDIYSLSPLQDGILFHHLLASDGDPYLQASQMAFPDRALLDRYLAAVQRVVDRHDILRTAFVWDQLSVPAQVVWRKAPLVVTEVELDPHGGPGPEQMARRFDPRHFRIDLTQAPLLRYAIAREPGTERWLLHELQHHLVDDASSMFIFRLEVEAFLSGRGAELAPPRPYRDLIAQARLGIPQEEHERFFRSMLADIDEPTAPFGLLDVRRDGTAVQEARWDLPPGLNDQLRAQARRLGVSLASLCHLAWGQVIARTSGREQVVFGTVLFGRMRAGDGADQAMGLFINTLPLRLDLGDVDVETSVRQTHARLADLLRHEHGSLALAQRCSAVAAPTPLFSALLNYRHNVAAPAVEDRSHALAGIEWLGGEERTNYPFILSVEDYGHALGLTAQVVQPLSPDRVCALMRRSLESLVEALEHAPTTPVRRLDVLPRAERELLLETWNRTEAAYPSELCVHQLFEEQVRRSPDATALVQDEVSLSYGELNRRANRLAHHLIGLGVRPDERVAICLERSPAMVVGLLAILKAGGAYVPLDPAYPSERLGRILADAGPRLLLTDGVGRAVLGEACSGHTVLALDRPLPGEAGLPEGDPDPAELGLTAGHLAYVIYTSGSTGTPKGVMVEHRGLNNLICWHVDRFDLVLGCRCTVAANLSFDASGWELWPAIASGSMAILLSKSATNDVVKTVHWLVNEKASVKFMATALFNAAKDQVQSDSDLEYVLVGGDRLTNDVGQFVSGAKLVNNYGPTETTVVATSWQCPAGYAGDVVPIGRPIANTRIYILDGSGAPVPLGAVGELYIGGAGVARGYLNRPDLTAERFLKDPFSPAPGARMYRTGDLARYLPDGNIEFLGRNDDQVKIRGFRIEPGEIEARLAEHAAVREAAVVARGEGSAQRLVAYVVAAPEEDLAGSLRAHLSARLPDYMVPAAFVRLDALPLTPNGKLDRRALPDPDVDAYARQAYEPPREGIEAVLAGLWQELLGVERVGRHDSFFELGGHSLLAVRLLSRLPQALGVQLPLAALFGSPDLAGLAATIDGALVRSGPQALPSIEPVSRDAPLAPSFAQQRLWFLAQLDGVSATYHVPLALRLRGELDVPALQRSLDRILDRHEALRSLFSAPEGLPRVELLPSGTGLPLARHDLYGAADAEVQLERLCAQEVQSPFDLARGPLIRGCLIRLGEADHVFVLTQHHIVSDGWSAAVLLRELGSLYAAFSQGRPDPLAPLALQYPDYAAWQRRWLSGERLEAQAGYWRRVLADAPVLLALPTDRPRPAQQSFAGGSLPVRIEASLSRALKDLSRQHGVTLFMTVLAAWAAVLARLSGQDDLVIGTPTANRGRTETEGLIGFFVNTLALRLDLSGEPAVGEVLARVRRAALDAQDNQDLPFEQVVEIVQPPRRLDHTPLFQVMFAWQNTEEARLVLPGLEAEPAGLPYDVAKFDLELSLSESEDGIGGALGYATALFDAATVERHLGYLLTVLEAMVAEPALPVRRLDVLPRAERELLLETWNRTEAAYPSELCVHQLFEEQVRRSPDATALVQDEVSLSYGELNRRANRLAHHLIGLGVRPDERVAICLERSPAMVVGLLAILKAGGAYVPLDPAYPSERLGRILADAGPRLLLTDGVGRAVLGEACSGHTVLALDRPLPGEAGLPEGDPDPAELGLTAGHLAYVIYTSGSTGTPKGVMIEHRGLNNYLTWAVYAYEPRNSVVSSSISFDGTITSLFCPLLSGGFIRLVSDQNQAYSIRCNLNANDVMLKLTPSFIDASLAENFQKNGISYHTLFVIGGERLTKSTIELIRRSFKRSRIVNEYGPTETVVGCVIYDIAHEISLLDDVVPIGRPIANTRIYILDGSGAPVPLGAVGELYIGGAGVARGYLNRPDLTAERFLKDPFSPAPGARMYRTGDLARYLPDGNIEFLGRNDDQVKIRGFRIEPGEIEARLAEHAAVREAAVVARGEGSAQRLVAYVVAAPEEDLAGSLRAHLSARLPDYMVPAAFVRLDALPLTPNGKLDRRALPDPDVDAYARQAYEPPREGIEAVLAGLWQELLGVERVGRHDSFFELGGHSLLAVRLLSRLPQALGVQLPLAALFGSPDLAGLAATIDGALVRSGPQALPSIEPVSRDAPLAPSFAQQRLWFLAQLDGVSATYHVPLALRLRGELDVPALQRSLDRILDRHEALRSLFSAPEGLPRVELLPSGTGLPLARHDLYGAADAEVQLERLCAQEVQSPFDLARGPLIRGCLIRLGEADHVFVLTQHHIVSDGWSAAVLLRELGSLYAAFSQGRPDPLAPLALQYPDYAAWQRRWLSGERLEAQAGYWRRVLADAPVLLALPTDRPRPAQQSFAGGSLPVRIEASLSRALKDLSRQHGVTLFMTVLAAWAAVLARLSGQDDLVIGTPTANRGRTETEGLIGFFVNTLALRLDLSGEPAVGEVLARVRRAALDAQDNQDLPFEQVVEIVQPPRRLDHTPLFQVMFAWQNTEEARLVLPGLEAEPAGLPYDVAKFDLELSLSESEDGIGGALGYATALFDAATVERHLGYLLTVLEAMVAEPALPVRRLDVLPRAERELLLETWNRTEAAYPSELCVHQLFEEQVRRSPDATALVQDEVSLSYGELNRRANRLAHHLIGLGVRPDERVAICLERSPAMVVGLLAILKAGGAYVPLDPAYPSERLGRILADAGPRLLLTDGVGRAVLGEACSGHTVLALDRPLPGEAGLPEGDPDPAELGLTAGHLAYVIYTSGSTGTPKGVMIEHAQVERLFSSTDDIYSFGSNDVWCLFHSFSFDFSVWEIWGALRYGGKLVIASADAIRSPSIFYRLVCDQNITVLNQTPTYFKVFLAEHLANKCQTSLKKIIFGGEAFETSNLREWYKAHPECGPEIYNMYGITETTVHVTCRLINRKDTYLNASPIGKKLPDLRLYLLDGSGAPVPLGAVGELYIGGAGVARGYLNRPDLTAERFLKDPFSPAPGARMYRTGDLARYLPDGNIEFLGRNDDQVKIRGFRIEPGEIEARLAEHAAVREAAVVARGEGSAQRLVAYVVAAPEEDLAGSLRAHLSARLPDYMVPAAFVRLDALPLTPNGKLDRRALPDPDVDAYARQAYEPPREGIEAVLAGLWQELLGVERVGRHDSFFELGGHSLLAVRLLSRLRQLGYAAEVRDLFVCPKLFEFSQTLDEIITVEI</sequence>